<dbReference type="STRING" id="568069.A0A1J1I0F0"/>
<keyword evidence="4" id="KW-0963">Cytoplasm</keyword>
<evidence type="ECO:0000256" key="6">
    <source>
        <dbReference type="ARBA" id="ARBA00022643"/>
    </source>
</evidence>
<dbReference type="PANTHER" id="PTHR11082">
    <property type="entry name" value="TRNA-DIHYDROURIDINE SYNTHASE"/>
    <property type="match status" value="1"/>
</dbReference>
<comment type="catalytic activity">
    <reaction evidence="17">
        <text>5,6-dihydrouridine(17) in tRNA + NADP(+) = uridine(17) in tRNA + NADPH + H(+)</text>
        <dbReference type="Rhea" id="RHEA:53368"/>
        <dbReference type="Rhea" id="RHEA-COMP:13541"/>
        <dbReference type="Rhea" id="RHEA-COMP:13542"/>
        <dbReference type="ChEBI" id="CHEBI:15378"/>
        <dbReference type="ChEBI" id="CHEBI:57783"/>
        <dbReference type="ChEBI" id="CHEBI:58349"/>
        <dbReference type="ChEBI" id="CHEBI:65315"/>
        <dbReference type="ChEBI" id="CHEBI:74443"/>
        <dbReference type="EC" id="1.3.1.88"/>
    </reaction>
    <physiologicalReaction direction="right-to-left" evidence="17">
        <dbReference type="Rhea" id="RHEA:53370"/>
    </physiologicalReaction>
</comment>
<keyword evidence="5" id="KW-0285">Flavoprotein</keyword>
<gene>
    <name evidence="23" type="primary">17) synthase [NAD(P)( )]-like</name>
    <name evidence="23" type="ORF">CLUMA_CG005862</name>
</gene>
<evidence type="ECO:0000256" key="16">
    <source>
        <dbReference type="ARBA" id="ARBA00048934"/>
    </source>
</evidence>
<comment type="cofactor">
    <cofactor evidence="1">
        <name>FMN</name>
        <dbReference type="ChEBI" id="CHEBI:58210"/>
    </cofactor>
</comment>
<comment type="subcellular location">
    <subcellularLocation>
        <location evidence="3">Cytoplasm</location>
    </subcellularLocation>
    <subcellularLocation>
        <location evidence="2">Nucleus</location>
    </subcellularLocation>
</comment>
<evidence type="ECO:0000256" key="17">
    <source>
        <dbReference type="ARBA" id="ARBA00049467"/>
    </source>
</evidence>
<dbReference type="FunFam" id="3.20.20.70:FF:000081">
    <property type="entry name" value="Dihydrouridine synthase 1 like"/>
    <property type="match status" value="1"/>
</dbReference>
<comment type="catalytic activity">
    <reaction evidence="16">
        <text>5,6-dihydrouridine(16) in tRNA + NAD(+) = uridine(16) in tRNA + NADH + H(+)</text>
        <dbReference type="Rhea" id="RHEA:53380"/>
        <dbReference type="Rhea" id="RHEA-COMP:13543"/>
        <dbReference type="Rhea" id="RHEA-COMP:13544"/>
        <dbReference type="ChEBI" id="CHEBI:15378"/>
        <dbReference type="ChEBI" id="CHEBI:57540"/>
        <dbReference type="ChEBI" id="CHEBI:57945"/>
        <dbReference type="ChEBI" id="CHEBI:65315"/>
        <dbReference type="ChEBI" id="CHEBI:74443"/>
        <dbReference type="EC" id="1.3.1.88"/>
    </reaction>
    <physiologicalReaction direction="right-to-left" evidence="16">
        <dbReference type="Rhea" id="RHEA:53382"/>
    </physiologicalReaction>
</comment>
<dbReference type="CDD" id="cd02801">
    <property type="entry name" value="DUS_like_FMN"/>
    <property type="match status" value="1"/>
</dbReference>
<sequence>MKTNVTQADNMTKGSEDVTSNTDVNQNFPIPAYQRPKLSGFEFYEKVLGSPKYVVAPMVDASELAWRILCRRHGAQLCYSPMYHSSCFIKDIKYRTEALQSCPEDRPFMIQFCGNDPKIMLEAALIAQDHCDGIDINLGCPQAIAKRGRYGAFLQDEWELLAEIVSTLHQHLQVPVTCKIRIFDDESKTIKYAQMLESAGAQIITVHGRTREMKGPMTGIADWEIIRKIRESVNIPVFANGNICCIYDVKRCMEVTGVNGVMSAEGNLHNPFLFDGVSPTAWDVANEYLNLVELYPCPKSFVRGHLFKIFHHLLSLKSNANERLKMANAYSIESFREVVNFLHDKYRPFHEGEAVWDGEVNENFVLDCNLTIPPWICQPYYRPPPAEHKQMLEEKQKAAECRVKEKYFDKEGNAISKKHMKKLKRLEKRAKIKIERHEELCTMVDCANTRGLKCDFNLCRICCKKKCFIETFNCSGHKVFIKDKRERAQHMEIIKKKMKPSNDVDDVSMDVE</sequence>
<accession>A0A1J1I0F0</accession>
<dbReference type="Gene3D" id="3.20.20.70">
    <property type="entry name" value="Aldolase class I"/>
    <property type="match status" value="1"/>
</dbReference>
<dbReference type="Proteomes" id="UP000183832">
    <property type="component" value="Unassembled WGS sequence"/>
</dbReference>
<feature type="domain" description="DUS-like FMN-binding" evidence="22">
    <location>
        <begin position="55"/>
        <end position="309"/>
    </location>
</feature>
<dbReference type="GO" id="GO:0005737">
    <property type="term" value="C:cytoplasm"/>
    <property type="evidence" value="ECO:0007669"/>
    <property type="project" value="UniProtKB-SubCell"/>
</dbReference>
<keyword evidence="6" id="KW-0288">FMN</keyword>
<evidence type="ECO:0000256" key="13">
    <source>
        <dbReference type="ARBA" id="ARBA00038890"/>
    </source>
</evidence>
<evidence type="ECO:0000313" key="23">
    <source>
        <dbReference type="EMBL" id="CRK92302.1"/>
    </source>
</evidence>
<dbReference type="AlphaFoldDB" id="A0A1J1I0F0"/>
<dbReference type="InterPro" id="IPR018517">
    <property type="entry name" value="tRNA_hU_synthase_CS"/>
</dbReference>
<evidence type="ECO:0000256" key="9">
    <source>
        <dbReference type="ARBA" id="ARBA00023002"/>
    </source>
</evidence>
<dbReference type="InterPro" id="IPR035587">
    <property type="entry name" value="DUS-like_FMN-bd"/>
</dbReference>
<comment type="similarity">
    <text evidence="12">Belongs to the Dus family. Dus1 subfamily.</text>
</comment>
<evidence type="ECO:0000256" key="10">
    <source>
        <dbReference type="ARBA" id="ARBA00023027"/>
    </source>
</evidence>
<evidence type="ECO:0000256" key="4">
    <source>
        <dbReference type="ARBA" id="ARBA00022490"/>
    </source>
</evidence>
<keyword evidence="9" id="KW-0560">Oxidoreductase</keyword>
<evidence type="ECO:0000256" key="21">
    <source>
        <dbReference type="SAM" id="MobiDB-lite"/>
    </source>
</evidence>
<evidence type="ECO:0000256" key="1">
    <source>
        <dbReference type="ARBA" id="ARBA00001917"/>
    </source>
</evidence>
<dbReference type="GO" id="GO:0050660">
    <property type="term" value="F:flavin adenine dinucleotide binding"/>
    <property type="evidence" value="ECO:0007669"/>
    <property type="project" value="InterPro"/>
</dbReference>
<keyword evidence="10" id="KW-0520">NAD</keyword>
<evidence type="ECO:0000256" key="7">
    <source>
        <dbReference type="ARBA" id="ARBA00022694"/>
    </source>
</evidence>
<evidence type="ECO:0000313" key="24">
    <source>
        <dbReference type="Proteomes" id="UP000183832"/>
    </source>
</evidence>
<proteinExistence type="inferred from homology"/>
<dbReference type="PANTHER" id="PTHR11082:SF5">
    <property type="entry name" value="TRNA-DIHYDROURIDINE(16_17) SYNTHASE [NAD(P)(+)]-LIKE"/>
    <property type="match status" value="1"/>
</dbReference>
<protein>
    <recommendedName>
        <fullName evidence="19">tRNA-dihydrouridine(16/17) synthase [NAD(P)(+)]-like</fullName>
        <ecNumber evidence="13">1.3.1.88</ecNumber>
    </recommendedName>
    <alternativeName>
        <fullName evidence="20">tRNA-dihydrouridine synthase 1-like</fullName>
    </alternativeName>
</protein>
<evidence type="ECO:0000256" key="18">
    <source>
        <dbReference type="ARBA" id="ARBA00053643"/>
    </source>
</evidence>
<name>A0A1J1I0F0_9DIPT</name>
<evidence type="ECO:0000256" key="3">
    <source>
        <dbReference type="ARBA" id="ARBA00004496"/>
    </source>
</evidence>
<feature type="region of interest" description="Disordered" evidence="21">
    <location>
        <begin position="1"/>
        <end position="21"/>
    </location>
</feature>
<comment type="catalytic activity">
    <reaction evidence="14">
        <text>5,6-dihydrouridine(17) in tRNA + NAD(+) = uridine(17) in tRNA + NADH + H(+)</text>
        <dbReference type="Rhea" id="RHEA:53372"/>
        <dbReference type="Rhea" id="RHEA-COMP:13541"/>
        <dbReference type="Rhea" id="RHEA-COMP:13542"/>
        <dbReference type="ChEBI" id="CHEBI:15378"/>
        <dbReference type="ChEBI" id="CHEBI:57540"/>
        <dbReference type="ChEBI" id="CHEBI:57945"/>
        <dbReference type="ChEBI" id="CHEBI:65315"/>
        <dbReference type="ChEBI" id="CHEBI:74443"/>
        <dbReference type="EC" id="1.3.1.88"/>
    </reaction>
    <physiologicalReaction direction="right-to-left" evidence="14">
        <dbReference type="Rhea" id="RHEA:53374"/>
    </physiologicalReaction>
</comment>
<reference evidence="23 24" key="1">
    <citation type="submission" date="2015-04" db="EMBL/GenBank/DDBJ databases">
        <authorList>
            <person name="Syromyatnikov M.Y."/>
            <person name="Popov V.N."/>
        </authorList>
    </citation>
    <scope>NUCLEOTIDE SEQUENCE [LARGE SCALE GENOMIC DNA]</scope>
</reference>
<evidence type="ECO:0000256" key="20">
    <source>
        <dbReference type="ARBA" id="ARBA00077078"/>
    </source>
</evidence>
<evidence type="ECO:0000256" key="19">
    <source>
        <dbReference type="ARBA" id="ARBA00068883"/>
    </source>
</evidence>
<evidence type="ECO:0000256" key="2">
    <source>
        <dbReference type="ARBA" id="ARBA00004123"/>
    </source>
</evidence>
<dbReference type="InterPro" id="IPR013785">
    <property type="entry name" value="Aldolase_TIM"/>
</dbReference>
<dbReference type="PROSITE" id="PS01136">
    <property type="entry name" value="UPF0034"/>
    <property type="match status" value="1"/>
</dbReference>
<dbReference type="Pfam" id="PF01207">
    <property type="entry name" value="Dus"/>
    <property type="match status" value="1"/>
</dbReference>
<comment type="catalytic activity">
    <reaction evidence="15">
        <text>5,6-dihydrouridine(16) in tRNA + NADP(+) = uridine(16) in tRNA + NADPH + H(+)</text>
        <dbReference type="Rhea" id="RHEA:53376"/>
        <dbReference type="Rhea" id="RHEA-COMP:13543"/>
        <dbReference type="Rhea" id="RHEA-COMP:13544"/>
        <dbReference type="ChEBI" id="CHEBI:15378"/>
        <dbReference type="ChEBI" id="CHEBI:57783"/>
        <dbReference type="ChEBI" id="CHEBI:58349"/>
        <dbReference type="ChEBI" id="CHEBI:65315"/>
        <dbReference type="ChEBI" id="CHEBI:74443"/>
        <dbReference type="EC" id="1.3.1.88"/>
    </reaction>
    <physiologicalReaction direction="right-to-left" evidence="15">
        <dbReference type="Rhea" id="RHEA:53378"/>
    </physiologicalReaction>
</comment>
<keyword evidence="8" id="KW-0521">NADP</keyword>
<evidence type="ECO:0000259" key="22">
    <source>
        <dbReference type="Pfam" id="PF01207"/>
    </source>
</evidence>
<organism evidence="23 24">
    <name type="scientific">Clunio marinus</name>
    <dbReference type="NCBI Taxonomy" id="568069"/>
    <lineage>
        <taxon>Eukaryota</taxon>
        <taxon>Metazoa</taxon>
        <taxon>Ecdysozoa</taxon>
        <taxon>Arthropoda</taxon>
        <taxon>Hexapoda</taxon>
        <taxon>Insecta</taxon>
        <taxon>Pterygota</taxon>
        <taxon>Neoptera</taxon>
        <taxon>Endopterygota</taxon>
        <taxon>Diptera</taxon>
        <taxon>Nematocera</taxon>
        <taxon>Chironomoidea</taxon>
        <taxon>Chironomidae</taxon>
        <taxon>Clunio</taxon>
    </lineage>
</organism>
<dbReference type="GO" id="GO:0005634">
    <property type="term" value="C:nucleus"/>
    <property type="evidence" value="ECO:0007669"/>
    <property type="project" value="UniProtKB-SubCell"/>
</dbReference>
<keyword evidence="7" id="KW-0819">tRNA processing</keyword>
<evidence type="ECO:0000256" key="11">
    <source>
        <dbReference type="ARBA" id="ARBA00023242"/>
    </source>
</evidence>
<keyword evidence="24" id="KW-1185">Reference proteome</keyword>
<evidence type="ECO:0000256" key="14">
    <source>
        <dbReference type="ARBA" id="ARBA00047287"/>
    </source>
</evidence>
<evidence type="ECO:0000256" key="15">
    <source>
        <dbReference type="ARBA" id="ARBA00047652"/>
    </source>
</evidence>
<evidence type="ECO:0000256" key="12">
    <source>
        <dbReference type="ARBA" id="ARBA00038313"/>
    </source>
</evidence>
<evidence type="ECO:0000256" key="5">
    <source>
        <dbReference type="ARBA" id="ARBA00022630"/>
    </source>
</evidence>
<keyword evidence="11" id="KW-0539">Nucleus</keyword>
<dbReference type="OrthoDB" id="272303at2759"/>
<dbReference type="SUPFAM" id="SSF51395">
    <property type="entry name" value="FMN-linked oxidoreductases"/>
    <property type="match status" value="1"/>
</dbReference>
<evidence type="ECO:0000256" key="8">
    <source>
        <dbReference type="ARBA" id="ARBA00022857"/>
    </source>
</evidence>
<dbReference type="EMBL" id="CVRI01000025">
    <property type="protein sequence ID" value="CRK92302.1"/>
    <property type="molecule type" value="Genomic_DNA"/>
</dbReference>
<dbReference type="GO" id="GO:0017150">
    <property type="term" value="F:tRNA dihydrouridine synthase activity"/>
    <property type="evidence" value="ECO:0007669"/>
    <property type="project" value="InterPro"/>
</dbReference>
<dbReference type="EC" id="1.3.1.88" evidence="13"/>
<comment type="function">
    <text evidence="18">Catalyzes the synthesis of dihydrouridine, a modified base found in the D-loop of most tRNAs. Specifically modifies U16 and U17 in cytoplasmic tRNAs. Affects the level of some mature tRNA and thereby the total cellular translation.</text>
</comment>